<keyword evidence="3" id="KW-1185">Reference proteome</keyword>
<protein>
    <submittedName>
        <fullName evidence="2">Uncharacterized protein</fullName>
    </submittedName>
</protein>
<dbReference type="RefSeq" id="XP_025428777.1">
    <property type="nucleotide sequence ID" value="XM_025570422.1"/>
</dbReference>
<keyword evidence="1" id="KW-1133">Transmembrane helix</keyword>
<dbReference type="EMBL" id="KZ821248">
    <property type="protein sequence ID" value="PYH42795.1"/>
    <property type="molecule type" value="Genomic_DNA"/>
</dbReference>
<evidence type="ECO:0000313" key="2">
    <source>
        <dbReference type="EMBL" id="PYH42795.1"/>
    </source>
</evidence>
<dbReference type="AlphaFoldDB" id="A0A318Z679"/>
<proteinExistence type="predicted"/>
<keyword evidence="1" id="KW-0472">Membrane</keyword>
<reference evidence="2 3" key="1">
    <citation type="submission" date="2016-12" db="EMBL/GenBank/DDBJ databases">
        <title>The genomes of Aspergillus section Nigri reveals drivers in fungal speciation.</title>
        <authorList>
            <consortium name="DOE Joint Genome Institute"/>
            <person name="Vesth T.C."/>
            <person name="Nybo J."/>
            <person name="Theobald S."/>
            <person name="Brandl J."/>
            <person name="Frisvad J.C."/>
            <person name="Nielsen K.F."/>
            <person name="Lyhne E.K."/>
            <person name="Kogle M.E."/>
            <person name="Kuo A."/>
            <person name="Riley R."/>
            <person name="Clum A."/>
            <person name="Nolan M."/>
            <person name="Lipzen A."/>
            <person name="Salamov A."/>
            <person name="Henrissat B."/>
            <person name="Wiebenga A."/>
            <person name="De Vries R.P."/>
            <person name="Grigoriev I.V."/>
            <person name="Mortensen U.H."/>
            <person name="Andersen M.R."/>
            <person name="Baker S.E."/>
        </authorList>
    </citation>
    <scope>NUCLEOTIDE SEQUENCE [LARGE SCALE GENOMIC DNA]</scope>
    <source>
        <strain evidence="2 3">JOP 1030-1</strain>
    </source>
</reference>
<gene>
    <name evidence="2" type="ORF">BP01DRAFT_123476</name>
</gene>
<accession>A0A318Z679</accession>
<evidence type="ECO:0000256" key="1">
    <source>
        <dbReference type="SAM" id="Phobius"/>
    </source>
</evidence>
<organism evidence="2 3">
    <name type="scientific">Aspergillus saccharolyticus JOP 1030-1</name>
    <dbReference type="NCBI Taxonomy" id="1450539"/>
    <lineage>
        <taxon>Eukaryota</taxon>
        <taxon>Fungi</taxon>
        <taxon>Dikarya</taxon>
        <taxon>Ascomycota</taxon>
        <taxon>Pezizomycotina</taxon>
        <taxon>Eurotiomycetes</taxon>
        <taxon>Eurotiomycetidae</taxon>
        <taxon>Eurotiales</taxon>
        <taxon>Aspergillaceae</taxon>
        <taxon>Aspergillus</taxon>
        <taxon>Aspergillus subgen. Circumdati</taxon>
    </lineage>
</organism>
<keyword evidence="1" id="KW-0812">Transmembrane</keyword>
<dbReference type="Proteomes" id="UP000248349">
    <property type="component" value="Unassembled WGS sequence"/>
</dbReference>
<name>A0A318Z679_9EURO</name>
<feature type="transmembrane region" description="Helical" evidence="1">
    <location>
        <begin position="20"/>
        <end position="39"/>
    </location>
</feature>
<dbReference type="GeneID" id="37071650"/>
<evidence type="ECO:0000313" key="3">
    <source>
        <dbReference type="Proteomes" id="UP000248349"/>
    </source>
</evidence>
<sequence>MDFFSPTLKPSVLEATRSSSCSGMMAAVLVVLVALVGYLDNGSRKKVQENNCWMKICLTDCGLGRAERSVMTWGMKRFQLGTHPRKN</sequence>